<evidence type="ECO:0000313" key="18">
    <source>
        <dbReference type="Proteomes" id="UP000228380"/>
    </source>
</evidence>
<dbReference type="OrthoDB" id="2162994at2759"/>
<evidence type="ECO:0000256" key="10">
    <source>
        <dbReference type="ARBA" id="ARBA00023163"/>
    </source>
</evidence>
<organism evidence="18 19">
    <name type="scientific">Phoenix dactylifera</name>
    <name type="common">Date palm</name>
    <dbReference type="NCBI Taxonomy" id="42345"/>
    <lineage>
        <taxon>Eukaryota</taxon>
        <taxon>Viridiplantae</taxon>
        <taxon>Streptophyta</taxon>
        <taxon>Embryophyta</taxon>
        <taxon>Tracheophyta</taxon>
        <taxon>Spermatophyta</taxon>
        <taxon>Magnoliopsida</taxon>
        <taxon>Liliopsida</taxon>
        <taxon>Arecaceae</taxon>
        <taxon>Coryphoideae</taxon>
        <taxon>Phoeniceae</taxon>
        <taxon>Phoenix</taxon>
    </lineage>
</organism>
<comment type="subcellular location">
    <subcellularLocation>
        <location evidence="2 13">Nucleus</location>
    </subcellularLocation>
</comment>
<keyword evidence="4" id="KW-0479">Metal-binding</keyword>
<dbReference type="RefSeq" id="XP_008805211.1">
    <property type="nucleotide sequence ID" value="XM_008806989.4"/>
</dbReference>
<dbReference type="SMART" id="SM00979">
    <property type="entry name" value="TIFY"/>
    <property type="match status" value="1"/>
</dbReference>
<dbReference type="PROSITE" id="PS50114">
    <property type="entry name" value="GATA_ZN_FINGER_2"/>
    <property type="match status" value="1"/>
</dbReference>
<dbReference type="PROSITE" id="PS00344">
    <property type="entry name" value="GATA_ZN_FINGER_1"/>
    <property type="match status" value="1"/>
</dbReference>
<dbReference type="PANTHER" id="PTHR46125">
    <property type="entry name" value="GATA TRANSCRIPTION FACTOR 28"/>
    <property type="match status" value="1"/>
</dbReference>
<reference evidence="18" key="1">
    <citation type="journal article" date="2019" name="Nat. Commun.">
        <title>Genome-wide association mapping of date palm fruit traits.</title>
        <authorList>
            <person name="Hazzouri K.M."/>
            <person name="Gros-Balthazard M."/>
            <person name="Flowers J.M."/>
            <person name="Copetti D."/>
            <person name="Lemansour A."/>
            <person name="Lebrun M."/>
            <person name="Masmoudi K."/>
            <person name="Ferrand S."/>
            <person name="Dhar M.I."/>
            <person name="Fresquez Z.A."/>
            <person name="Rosas U."/>
            <person name="Zhang J."/>
            <person name="Talag J."/>
            <person name="Lee S."/>
            <person name="Kudrna D."/>
            <person name="Powell R.F."/>
            <person name="Leitch I.J."/>
            <person name="Krueger R.R."/>
            <person name="Wing R.A."/>
            <person name="Amiri K.M.A."/>
            <person name="Purugganan M.D."/>
        </authorList>
    </citation>
    <scope>NUCLEOTIDE SEQUENCE [LARGE SCALE GENOMIC DNA]</scope>
    <source>
        <strain evidence="18">cv. Khalas</strain>
    </source>
</reference>
<accession>A0A8B7CSS5</accession>
<protein>
    <submittedName>
        <fullName evidence="19">GATA transcription factor 28-like</fullName>
    </submittedName>
</protein>
<evidence type="ECO:0000313" key="19">
    <source>
        <dbReference type="RefSeq" id="XP_008805211.1"/>
    </source>
</evidence>
<dbReference type="InterPro" id="IPR045280">
    <property type="entry name" value="TIFY-like"/>
</dbReference>
<evidence type="ECO:0000259" key="17">
    <source>
        <dbReference type="PROSITE" id="PS51320"/>
    </source>
</evidence>
<dbReference type="GO" id="GO:0006355">
    <property type="term" value="P:regulation of DNA-templated transcription"/>
    <property type="evidence" value="ECO:0007669"/>
    <property type="project" value="InterPro"/>
</dbReference>
<keyword evidence="9" id="KW-0010">Activator</keyword>
<evidence type="ECO:0000256" key="4">
    <source>
        <dbReference type="ARBA" id="ARBA00022723"/>
    </source>
</evidence>
<evidence type="ECO:0000256" key="5">
    <source>
        <dbReference type="ARBA" id="ARBA00022771"/>
    </source>
</evidence>
<proteinExistence type="inferred from homology"/>
<name>A0A8B7CSS5_PHODC</name>
<dbReference type="GO" id="GO:0008270">
    <property type="term" value="F:zinc ion binding"/>
    <property type="evidence" value="ECO:0007669"/>
    <property type="project" value="UniProtKB-KW"/>
</dbReference>
<dbReference type="Proteomes" id="UP000228380">
    <property type="component" value="Chromosome 17"/>
</dbReference>
<dbReference type="Pfam" id="PF00320">
    <property type="entry name" value="GATA"/>
    <property type="match status" value="1"/>
</dbReference>
<evidence type="ECO:0000256" key="12">
    <source>
        <dbReference type="PROSITE-ProRule" id="PRU00094"/>
    </source>
</evidence>
<evidence type="ECO:0000256" key="8">
    <source>
        <dbReference type="ARBA" id="ARBA00023125"/>
    </source>
</evidence>
<dbReference type="AlphaFoldDB" id="A0A8B7CSS5"/>
<evidence type="ECO:0000256" key="1">
    <source>
        <dbReference type="ARBA" id="ARBA00002206"/>
    </source>
</evidence>
<feature type="domain" description="CCT" evidence="16">
    <location>
        <begin position="118"/>
        <end position="160"/>
    </location>
</feature>
<evidence type="ECO:0000259" key="15">
    <source>
        <dbReference type="PROSITE" id="PS50114"/>
    </source>
</evidence>
<evidence type="ECO:0000256" key="9">
    <source>
        <dbReference type="ARBA" id="ARBA00023159"/>
    </source>
</evidence>
<dbReference type="GO" id="GO:0005634">
    <property type="term" value="C:nucleus"/>
    <property type="evidence" value="ECO:0007669"/>
    <property type="project" value="UniProtKB-SubCell"/>
</dbReference>
<dbReference type="GO" id="GO:0043565">
    <property type="term" value="F:sequence-specific DNA binding"/>
    <property type="evidence" value="ECO:0007669"/>
    <property type="project" value="InterPro"/>
</dbReference>
<dbReference type="Pfam" id="PF06200">
    <property type="entry name" value="tify"/>
    <property type="match status" value="1"/>
</dbReference>
<dbReference type="SMART" id="SM00401">
    <property type="entry name" value="ZnF_GATA"/>
    <property type="match status" value="1"/>
</dbReference>
<evidence type="ECO:0000256" key="14">
    <source>
        <dbReference type="SAM" id="MobiDB-lite"/>
    </source>
</evidence>
<keyword evidence="8" id="KW-0238">DNA-binding</keyword>
<dbReference type="InterPro" id="IPR000679">
    <property type="entry name" value="Znf_GATA"/>
</dbReference>
<evidence type="ECO:0000256" key="3">
    <source>
        <dbReference type="ARBA" id="ARBA00007722"/>
    </source>
</evidence>
<evidence type="ECO:0000256" key="13">
    <source>
        <dbReference type="PROSITE-ProRule" id="PRU00357"/>
    </source>
</evidence>
<keyword evidence="7" id="KW-0805">Transcription regulation</keyword>
<feature type="domain" description="Tify" evidence="17">
    <location>
        <begin position="49"/>
        <end position="84"/>
    </location>
</feature>
<evidence type="ECO:0000259" key="16">
    <source>
        <dbReference type="PROSITE" id="PS51017"/>
    </source>
</evidence>
<dbReference type="Gene3D" id="3.30.50.10">
    <property type="entry name" value="Erythroid Transcription Factor GATA-1, subunit A"/>
    <property type="match status" value="1"/>
</dbReference>
<keyword evidence="6" id="KW-0862">Zinc</keyword>
<sequence length="284" mass="30787">MYGGEDPFLQPPHLPSEIDGGGAVRMGGADEVPPDAGSMPEALQSQALAPATSNQLTLSFQGDVYVFDSVQPEKVRAVLLLLGGQEELPSDVTGMTGPFHPDQRDLNNASRSANNPHRLASLMRYREKRKSLCFNKKILYTVRKEVASRMKRHKGQFASSKVNSEEVVTASSRENFMQNNCQEETNQHAFCLNCGTSKDSTPMMRRGPAGPRSLCNACGLMWANKGTLRSLPPVSPSGTYDMSINQMEQSDANISVVGSNSHMFSATSSGHGSIVMAESGMPWT</sequence>
<reference evidence="19" key="2">
    <citation type="submission" date="2025-08" db="UniProtKB">
        <authorList>
            <consortium name="RefSeq"/>
        </authorList>
    </citation>
    <scope>IDENTIFICATION</scope>
    <source>
        <tissue evidence="19">Young leaves</tissue>
    </source>
</reference>
<dbReference type="PROSITE" id="PS51320">
    <property type="entry name" value="TIFY"/>
    <property type="match status" value="1"/>
</dbReference>
<comment type="function">
    <text evidence="1">Transcriptional activator that specifically binds 5'-GATA-3' or 5'-GAT-3' motifs within gene promoters.</text>
</comment>
<keyword evidence="11 13" id="KW-0539">Nucleus</keyword>
<dbReference type="InterPro" id="IPR010402">
    <property type="entry name" value="CCT_domain"/>
</dbReference>
<comment type="similarity">
    <text evidence="3">Belongs to the type IV zinc-finger family. Class C subfamily.</text>
</comment>
<dbReference type="Pfam" id="PF06203">
    <property type="entry name" value="CCT"/>
    <property type="match status" value="1"/>
</dbReference>
<evidence type="ECO:0000256" key="6">
    <source>
        <dbReference type="ARBA" id="ARBA00022833"/>
    </source>
</evidence>
<dbReference type="InterPro" id="IPR013088">
    <property type="entry name" value="Znf_NHR/GATA"/>
</dbReference>
<dbReference type="InterPro" id="IPR010399">
    <property type="entry name" value="Tify_dom"/>
</dbReference>
<dbReference type="KEGG" id="pda:103718260"/>
<dbReference type="SUPFAM" id="SSF57716">
    <property type="entry name" value="Glucocorticoid receptor-like (DNA-binding domain)"/>
    <property type="match status" value="1"/>
</dbReference>
<keyword evidence="18" id="KW-1185">Reference proteome</keyword>
<dbReference type="PANTHER" id="PTHR46125:SF27">
    <property type="entry name" value="GATA TRANSCRIPTION FACTOR 28"/>
    <property type="match status" value="1"/>
</dbReference>
<dbReference type="PROSITE" id="PS51017">
    <property type="entry name" value="CCT"/>
    <property type="match status" value="1"/>
</dbReference>
<keyword evidence="10" id="KW-0804">Transcription</keyword>
<feature type="domain" description="GATA-type" evidence="15">
    <location>
        <begin position="191"/>
        <end position="231"/>
    </location>
</feature>
<evidence type="ECO:0000256" key="7">
    <source>
        <dbReference type="ARBA" id="ARBA00023015"/>
    </source>
</evidence>
<dbReference type="CDD" id="cd00202">
    <property type="entry name" value="ZnF_GATA"/>
    <property type="match status" value="1"/>
</dbReference>
<dbReference type="GeneID" id="103718260"/>
<evidence type="ECO:0000256" key="2">
    <source>
        <dbReference type="ARBA" id="ARBA00004123"/>
    </source>
</evidence>
<evidence type="ECO:0000256" key="11">
    <source>
        <dbReference type="ARBA" id="ARBA00023242"/>
    </source>
</evidence>
<feature type="region of interest" description="Disordered" evidence="14">
    <location>
        <begin position="1"/>
        <end position="39"/>
    </location>
</feature>
<keyword evidence="5 12" id="KW-0863">Zinc-finger</keyword>
<gene>
    <name evidence="19" type="primary">LOC103718260</name>
</gene>